<keyword evidence="2" id="KW-1185">Reference proteome</keyword>
<reference evidence="2" key="2">
    <citation type="journal article" date="2013" name="PLoS Genet.">
        <title>Comparative genome structure, secondary metabolite, and effector coding capacity across Cochliobolus pathogens.</title>
        <authorList>
            <person name="Condon B.J."/>
            <person name="Leng Y."/>
            <person name="Wu D."/>
            <person name="Bushley K.E."/>
            <person name="Ohm R.A."/>
            <person name="Otillar R."/>
            <person name="Martin J."/>
            <person name="Schackwitz W."/>
            <person name="Grimwood J."/>
            <person name="MohdZainudin N."/>
            <person name="Xue C."/>
            <person name="Wang R."/>
            <person name="Manning V.A."/>
            <person name="Dhillon B."/>
            <person name="Tu Z.J."/>
            <person name="Steffenson B.J."/>
            <person name="Salamov A."/>
            <person name="Sun H."/>
            <person name="Lowry S."/>
            <person name="LaButti K."/>
            <person name="Han J."/>
            <person name="Copeland A."/>
            <person name="Lindquist E."/>
            <person name="Barry K."/>
            <person name="Schmutz J."/>
            <person name="Baker S.E."/>
            <person name="Ciuffetti L.M."/>
            <person name="Grigoriev I.V."/>
            <person name="Zhong S."/>
            <person name="Turgeon B.G."/>
        </authorList>
    </citation>
    <scope>NUCLEOTIDE SEQUENCE [LARGE SCALE GENOMIC DNA]</scope>
    <source>
        <strain evidence="2">C5 / ATCC 48332 / race O</strain>
    </source>
</reference>
<sequence length="65" mass="7196">MSETLQVLMPQQCATTSQGSTLEQFRAFRQPGFRACQLDVRRSHASKPKTKTTQRALLLALASAC</sequence>
<name>M2UCJ6_COCH5</name>
<accession>M2UCJ6</accession>
<dbReference type="Proteomes" id="UP000016936">
    <property type="component" value="Unassembled WGS sequence"/>
</dbReference>
<proteinExistence type="predicted"/>
<protein>
    <submittedName>
        <fullName evidence="1">Uncharacterized protein</fullName>
    </submittedName>
</protein>
<gene>
    <name evidence="1" type="ORF">COCHEDRAFT_1024336</name>
</gene>
<dbReference type="HOGENOM" id="CLU_2849534_0_0_1"/>
<reference evidence="1 2" key="1">
    <citation type="journal article" date="2012" name="PLoS Pathog.">
        <title>Diverse lifestyles and strategies of plant pathogenesis encoded in the genomes of eighteen Dothideomycetes fungi.</title>
        <authorList>
            <person name="Ohm R.A."/>
            <person name="Feau N."/>
            <person name="Henrissat B."/>
            <person name="Schoch C.L."/>
            <person name="Horwitz B.A."/>
            <person name="Barry K.W."/>
            <person name="Condon B.J."/>
            <person name="Copeland A.C."/>
            <person name="Dhillon B."/>
            <person name="Glaser F."/>
            <person name="Hesse C.N."/>
            <person name="Kosti I."/>
            <person name="LaButti K."/>
            <person name="Lindquist E.A."/>
            <person name="Lucas S."/>
            <person name="Salamov A.A."/>
            <person name="Bradshaw R.E."/>
            <person name="Ciuffetti L."/>
            <person name="Hamelin R.C."/>
            <person name="Kema G.H.J."/>
            <person name="Lawrence C."/>
            <person name="Scott J.A."/>
            <person name="Spatafora J.W."/>
            <person name="Turgeon B.G."/>
            <person name="de Wit P.J.G.M."/>
            <person name="Zhong S."/>
            <person name="Goodwin S.B."/>
            <person name="Grigoriev I.V."/>
        </authorList>
    </citation>
    <scope>NUCLEOTIDE SEQUENCE [LARGE SCALE GENOMIC DNA]</scope>
    <source>
        <strain evidence="2">C5 / ATCC 48332 / race O</strain>
    </source>
</reference>
<dbReference type="EMBL" id="KB445587">
    <property type="protein sequence ID" value="EMD85723.1"/>
    <property type="molecule type" value="Genomic_DNA"/>
</dbReference>
<organism evidence="1 2">
    <name type="scientific">Cochliobolus heterostrophus (strain C5 / ATCC 48332 / race O)</name>
    <name type="common">Southern corn leaf blight fungus</name>
    <name type="synonym">Bipolaris maydis</name>
    <dbReference type="NCBI Taxonomy" id="701091"/>
    <lineage>
        <taxon>Eukaryota</taxon>
        <taxon>Fungi</taxon>
        <taxon>Dikarya</taxon>
        <taxon>Ascomycota</taxon>
        <taxon>Pezizomycotina</taxon>
        <taxon>Dothideomycetes</taxon>
        <taxon>Pleosporomycetidae</taxon>
        <taxon>Pleosporales</taxon>
        <taxon>Pleosporineae</taxon>
        <taxon>Pleosporaceae</taxon>
        <taxon>Bipolaris</taxon>
    </lineage>
</organism>
<dbReference type="AlphaFoldDB" id="M2UCJ6"/>
<evidence type="ECO:0000313" key="2">
    <source>
        <dbReference type="Proteomes" id="UP000016936"/>
    </source>
</evidence>
<evidence type="ECO:0000313" key="1">
    <source>
        <dbReference type="EMBL" id="EMD85723.1"/>
    </source>
</evidence>